<proteinExistence type="predicted"/>
<sequence length="331" mass="34311">MISKLAGIRQNRRAVRAVLRSFAAGLLLQTLVLSAQGCGPVVPGEEGDAWGLQEATLGGPQIRSTNGLSVNGLSVNGLSVNGLSVNGLSVNGLSVNGLSSTAFRDWFLADPTLRDTVMRYVVRCAVPAGQERAFTHPTTGVTYRWPGQLGLAPGWAGGAPATVAEQQVVSACLAAHTNKYGLAVSISVLGKTALGVPIPTTPEELASHSAQEACFFGNLFASSGGIFAATDRPTLNAAESTPRACGLSSQHGTTECAPMAHVGFCADHCTRDASGLFYTQCAYNGVPYQPLTTRILPSDIYRCGDGTCQFTERCGTGTTYDSCAADCGPCA</sequence>
<dbReference type="RefSeq" id="WP_075010196.1">
    <property type="nucleotide sequence ID" value="NZ_FOAP01000023.1"/>
</dbReference>
<organism evidence="2 3">
    <name type="scientific">Stigmatella aurantiaca</name>
    <dbReference type="NCBI Taxonomy" id="41"/>
    <lineage>
        <taxon>Bacteria</taxon>
        <taxon>Pseudomonadati</taxon>
        <taxon>Myxococcota</taxon>
        <taxon>Myxococcia</taxon>
        <taxon>Myxococcales</taxon>
        <taxon>Cystobacterineae</taxon>
        <taxon>Archangiaceae</taxon>
        <taxon>Stigmatella</taxon>
    </lineage>
</organism>
<dbReference type="Proteomes" id="UP000182719">
    <property type="component" value="Unassembled WGS sequence"/>
</dbReference>
<dbReference type="OrthoDB" id="5522160at2"/>
<evidence type="ECO:0000256" key="1">
    <source>
        <dbReference type="SAM" id="SignalP"/>
    </source>
</evidence>
<dbReference type="AlphaFoldDB" id="A0A1H8B8P4"/>
<dbReference type="EMBL" id="FOAP01000023">
    <property type="protein sequence ID" value="SEM79066.1"/>
    <property type="molecule type" value="Genomic_DNA"/>
</dbReference>
<feature type="chain" id="PRO_5010340160" evidence="1">
    <location>
        <begin position="36"/>
        <end position="331"/>
    </location>
</feature>
<keyword evidence="1" id="KW-0732">Signal</keyword>
<evidence type="ECO:0000313" key="2">
    <source>
        <dbReference type="EMBL" id="SEM79066.1"/>
    </source>
</evidence>
<protein>
    <submittedName>
        <fullName evidence="2">GLTT repeat-containing protein</fullName>
    </submittedName>
</protein>
<name>A0A1H8B8P4_STIAU</name>
<keyword evidence="3" id="KW-1185">Reference proteome</keyword>
<evidence type="ECO:0000313" key="3">
    <source>
        <dbReference type="Proteomes" id="UP000182719"/>
    </source>
</evidence>
<gene>
    <name evidence="2" type="ORF">SAMN05444354_12337</name>
</gene>
<feature type="signal peptide" evidence="1">
    <location>
        <begin position="1"/>
        <end position="35"/>
    </location>
</feature>
<accession>A0A1H8B8P4</accession>
<reference evidence="3" key="1">
    <citation type="submission" date="2016-10" db="EMBL/GenBank/DDBJ databases">
        <authorList>
            <person name="Varghese N."/>
            <person name="Submissions S."/>
        </authorList>
    </citation>
    <scope>NUCLEOTIDE SEQUENCE [LARGE SCALE GENOMIC DNA]</scope>
    <source>
        <strain evidence="3">DSM 17044</strain>
    </source>
</reference>